<dbReference type="AlphaFoldDB" id="A0A0P9EV93"/>
<dbReference type="InterPro" id="IPR047589">
    <property type="entry name" value="DUF11_rpt"/>
</dbReference>
<evidence type="ECO:0000313" key="3">
    <source>
        <dbReference type="Proteomes" id="UP000050509"/>
    </source>
</evidence>
<dbReference type="NCBIfam" id="TIGR01451">
    <property type="entry name" value="B_ant_repeat"/>
    <property type="match status" value="1"/>
</dbReference>
<comment type="caution">
    <text evidence="2">The sequence shown here is derived from an EMBL/GenBank/DDBJ whole genome shotgun (WGS) entry which is preliminary data.</text>
</comment>
<dbReference type="Proteomes" id="UP000050509">
    <property type="component" value="Unassembled WGS sequence"/>
</dbReference>
<feature type="domain" description="DUF11" evidence="1">
    <location>
        <begin position="142"/>
        <end position="241"/>
    </location>
</feature>
<dbReference type="InterPro" id="IPR051172">
    <property type="entry name" value="Chlamydia_OmcB"/>
</dbReference>
<proteinExistence type="predicted"/>
<name>A0A0P9EV93_9CHLR</name>
<dbReference type="EMBL" id="LJCR01002784">
    <property type="protein sequence ID" value="KPV48279.1"/>
    <property type="molecule type" value="Genomic_DNA"/>
</dbReference>
<dbReference type="InterPro" id="IPR001434">
    <property type="entry name" value="OmcB-like_DUF11"/>
</dbReference>
<feature type="non-terminal residue" evidence="2">
    <location>
        <position position="283"/>
    </location>
</feature>
<dbReference type="PANTHER" id="PTHR34819">
    <property type="entry name" value="LARGE CYSTEINE-RICH PERIPLASMIC PROTEIN OMCB"/>
    <property type="match status" value="1"/>
</dbReference>
<evidence type="ECO:0000259" key="1">
    <source>
        <dbReference type="Pfam" id="PF01345"/>
    </source>
</evidence>
<organism evidence="2 3">
    <name type="scientific">Kouleothrix aurantiaca</name>
    <dbReference type="NCBI Taxonomy" id="186479"/>
    <lineage>
        <taxon>Bacteria</taxon>
        <taxon>Bacillati</taxon>
        <taxon>Chloroflexota</taxon>
        <taxon>Chloroflexia</taxon>
        <taxon>Chloroflexales</taxon>
        <taxon>Roseiflexineae</taxon>
        <taxon>Roseiflexaceae</taxon>
        <taxon>Kouleothrix</taxon>
    </lineage>
</organism>
<feature type="non-terminal residue" evidence="2">
    <location>
        <position position="1"/>
    </location>
</feature>
<sequence length="283" mass="29307">VQGFCTPQTGPLSGRLLLSASEGDANRQGDRMQFGRDVASLVSIAGPNNPINNFFASQINQDTGALNTTGSFGAQNQNALTGVNRAAGRQGWDITNLDVSARLQNAQVSAVARGTSTGDQYMINALGTQIDVGAPFFPPDVKRVDKAATFAGDTLTYSVRVENQGTATALNVLFTDTPPAGTSFIPNSLTIDAVAQPGANPAAGVPLGNITEGTAKIVSFKVRVDSIPASFQFENRASWTYSYVSCQGQTPRNGSVTTNPAITRAASIAPVKSANPTGPVGLA</sequence>
<reference evidence="2 3" key="1">
    <citation type="submission" date="2015-09" db="EMBL/GenBank/DDBJ databases">
        <title>Draft genome sequence of Kouleothrix aurantiaca JCM 19913.</title>
        <authorList>
            <person name="Hemp J."/>
        </authorList>
    </citation>
    <scope>NUCLEOTIDE SEQUENCE [LARGE SCALE GENOMIC DNA]</scope>
    <source>
        <strain evidence="2 3">COM-B</strain>
    </source>
</reference>
<keyword evidence="3" id="KW-1185">Reference proteome</keyword>
<accession>A0A0P9EV93</accession>
<dbReference type="Pfam" id="PF01345">
    <property type="entry name" value="DUF11"/>
    <property type="match status" value="1"/>
</dbReference>
<protein>
    <recommendedName>
        <fullName evidence="1">DUF11 domain-containing protein</fullName>
    </recommendedName>
</protein>
<gene>
    <name evidence="2" type="ORF">SE17_38930</name>
</gene>
<dbReference type="PANTHER" id="PTHR34819:SF3">
    <property type="entry name" value="CELL SURFACE PROTEIN"/>
    <property type="match status" value="1"/>
</dbReference>
<dbReference type="Gene3D" id="2.60.40.740">
    <property type="match status" value="1"/>
</dbReference>
<evidence type="ECO:0000313" key="2">
    <source>
        <dbReference type="EMBL" id="KPV48279.1"/>
    </source>
</evidence>